<evidence type="ECO:0000256" key="1">
    <source>
        <dbReference type="SAM" id="MobiDB-lite"/>
    </source>
</evidence>
<keyword evidence="3" id="KW-1185">Reference proteome</keyword>
<dbReference type="eggNOG" id="ENOG502ZN71">
    <property type="taxonomic scope" value="Bacteria"/>
</dbReference>
<dbReference type="KEGG" id="rbi:RB2501_09795"/>
<dbReference type="EMBL" id="CP001712">
    <property type="protein sequence ID" value="EAR17187.1"/>
    <property type="molecule type" value="Genomic_DNA"/>
</dbReference>
<dbReference type="Proteomes" id="UP000009049">
    <property type="component" value="Chromosome"/>
</dbReference>
<organism evidence="2 3">
    <name type="scientific">Robiginitalea biformata (strain ATCC BAA-864 / DSM 15991 / KCTC 12146 / HTCC2501)</name>
    <dbReference type="NCBI Taxonomy" id="313596"/>
    <lineage>
        <taxon>Bacteria</taxon>
        <taxon>Pseudomonadati</taxon>
        <taxon>Bacteroidota</taxon>
        <taxon>Flavobacteriia</taxon>
        <taxon>Flavobacteriales</taxon>
        <taxon>Flavobacteriaceae</taxon>
        <taxon>Robiginitalea</taxon>
    </lineage>
</organism>
<feature type="region of interest" description="Disordered" evidence="1">
    <location>
        <begin position="134"/>
        <end position="222"/>
    </location>
</feature>
<dbReference type="STRING" id="313596.RB2501_09795"/>
<reference evidence="2 3" key="1">
    <citation type="journal article" date="2009" name="J. Bacteriol.">
        <title>Complete genome sequence of Robiginitalea biformata HTCC2501.</title>
        <authorList>
            <person name="Oh H.M."/>
            <person name="Giovannoni S.J."/>
            <person name="Lee K."/>
            <person name="Ferriera S."/>
            <person name="Johnson J."/>
            <person name="Cho J.C."/>
        </authorList>
    </citation>
    <scope>NUCLEOTIDE SEQUENCE [LARGE SCALE GENOMIC DNA]</scope>
    <source>
        <strain evidence="3">ATCC BAA-864 / HTCC2501 / KCTC 12146</strain>
    </source>
</reference>
<evidence type="ECO:0000313" key="2">
    <source>
        <dbReference type="EMBL" id="EAR17187.1"/>
    </source>
</evidence>
<name>A4CJS9_ROBBH</name>
<proteinExistence type="predicted"/>
<dbReference type="HOGENOM" id="CLU_085370_1_0_10"/>
<dbReference type="AlphaFoldDB" id="A4CJS9"/>
<feature type="compositionally biased region" description="Low complexity" evidence="1">
    <location>
        <begin position="154"/>
        <end position="163"/>
    </location>
</feature>
<feature type="compositionally biased region" description="Polar residues" evidence="1">
    <location>
        <begin position="206"/>
        <end position="215"/>
    </location>
</feature>
<evidence type="ECO:0000313" key="3">
    <source>
        <dbReference type="Proteomes" id="UP000009049"/>
    </source>
</evidence>
<feature type="compositionally biased region" description="Low complexity" evidence="1">
    <location>
        <begin position="134"/>
        <end position="146"/>
    </location>
</feature>
<accession>A4CJS9</accession>
<sequence>MNPYKYIVVPTHFEAFKKVNQHQTSTIVKYYLTENGFPAVYDTQQPTELRIDPCQAAYVKLRDDSGMFMTRVALQFVDCQGEVVFETMEGTSKEKDYADAYKGAIAEAFQSLAGMGYSYTPGAGTAVSDAVSGSAEAAPVSEPPAGQVREEESATAMESARALEAAREAIPQRPESPVSGNVPAASRPDTADPGGSGADTEPRVSGASSHATDSGSPAPDSGELLYAQEIENGFQLVDSTPKIRMKLMKTSQADRYIVVVDGETRGMLYQQDDFWIHEFYDAGKLRTERIRIKF</sequence>
<gene>
    <name evidence="2" type="ordered locus">RB2501_09795</name>
</gene>
<protein>
    <submittedName>
        <fullName evidence="2">Uncharacterized protein</fullName>
    </submittedName>
</protein>